<dbReference type="RefSeq" id="WP_212142257.1">
    <property type="nucleotide sequence ID" value="NZ_JAGSSW010000007.1"/>
</dbReference>
<dbReference type="InterPro" id="IPR002078">
    <property type="entry name" value="Sigma_54_int"/>
</dbReference>
<dbReference type="PROSITE" id="PS00675">
    <property type="entry name" value="SIGMA54_INTERACT_1"/>
    <property type="match status" value="1"/>
</dbReference>
<dbReference type="InterPro" id="IPR001789">
    <property type="entry name" value="Sig_transdc_resp-reg_receiver"/>
</dbReference>
<dbReference type="PANTHER" id="PTHR32071:SF21">
    <property type="entry name" value="TRANSCRIPTIONAL REGULATORY PROTEIN FLGR"/>
    <property type="match status" value="1"/>
</dbReference>
<dbReference type="InterPro" id="IPR025943">
    <property type="entry name" value="Sigma_54_int_dom_ATP-bd_2"/>
</dbReference>
<dbReference type="Gene3D" id="1.10.8.60">
    <property type="match status" value="1"/>
</dbReference>
<evidence type="ECO:0000313" key="10">
    <source>
        <dbReference type="Proteomes" id="UP000682951"/>
    </source>
</evidence>
<comment type="caution">
    <text evidence="9">The sequence shown here is derived from an EMBL/GenBank/DDBJ whole genome shotgun (WGS) entry which is preliminary data.</text>
</comment>
<dbReference type="SMART" id="SM00448">
    <property type="entry name" value="REC"/>
    <property type="match status" value="1"/>
</dbReference>
<keyword evidence="3" id="KW-0805">Transcription regulation</keyword>
<dbReference type="Gene3D" id="3.40.50.2300">
    <property type="match status" value="1"/>
</dbReference>
<dbReference type="SMART" id="SM00382">
    <property type="entry name" value="AAA"/>
    <property type="match status" value="1"/>
</dbReference>
<dbReference type="EMBL" id="JAGSSW010000007">
    <property type="protein sequence ID" value="MBR8464339.1"/>
    <property type="molecule type" value="Genomic_DNA"/>
</dbReference>
<gene>
    <name evidence="9" type="ORF">KDD93_07160</name>
</gene>
<dbReference type="PROSITE" id="PS00676">
    <property type="entry name" value="SIGMA54_INTERACT_2"/>
    <property type="match status" value="1"/>
</dbReference>
<dbReference type="Pfam" id="PF25601">
    <property type="entry name" value="AAA_lid_14"/>
    <property type="match status" value="1"/>
</dbReference>
<feature type="domain" description="Response regulatory" evidence="8">
    <location>
        <begin position="2"/>
        <end position="113"/>
    </location>
</feature>
<protein>
    <submittedName>
        <fullName evidence="9">Sigma-54-dependent Fis family transcriptional regulator</fullName>
    </submittedName>
</protein>
<evidence type="ECO:0000256" key="4">
    <source>
        <dbReference type="ARBA" id="ARBA00023125"/>
    </source>
</evidence>
<keyword evidence="6" id="KW-0597">Phosphoprotein</keyword>
<sequence length="422" mass="47321">MNIAIVEDDINMRKSLELALSEYEELNIKTYKSATEALKKLDESVELIITDINMPGIDGLEFIKQLGGKYDVIIMTGNATLNRAIESVRLGVKDFLTKPFDATTLYEAIKRVKTLNERTKTHKTTTKKADKNLFDIIDDELSQNSDLNLKNSFKTQSSKNLKTSTKKSIKNQAKPTSVALQKTQTIALKAAKTDANVMLMGESGVGKEVFANFIHQNSPRKNEPFIALNMAAIPENLIESELFGFEKGAFTDATVAKKGQFELANGGTLFLDEIAEMPINLQPKLLRALQEREITRLGAMKSIKIDARIVCATNANLDELMAQGKFREDLFYRLNTIPIVIPPLRERKEEIMAIANNTLKQTCDEYKIGAKFFSDEAVIELMSYSYPGNIRELISIVQRAAILSDTDEIGVMDLFINSRKMR</sequence>
<evidence type="ECO:0000256" key="1">
    <source>
        <dbReference type="ARBA" id="ARBA00022741"/>
    </source>
</evidence>
<dbReference type="InterPro" id="IPR003593">
    <property type="entry name" value="AAA+_ATPase"/>
</dbReference>
<proteinExistence type="predicted"/>
<dbReference type="CDD" id="cd00009">
    <property type="entry name" value="AAA"/>
    <property type="match status" value="1"/>
</dbReference>
<keyword evidence="4" id="KW-0238">DNA-binding</keyword>
<dbReference type="InterPro" id="IPR011006">
    <property type="entry name" value="CheY-like_superfamily"/>
</dbReference>
<feature type="modified residue" description="4-aspartylphosphate" evidence="6">
    <location>
        <position position="51"/>
    </location>
</feature>
<keyword evidence="2" id="KW-0067">ATP-binding</keyword>
<name>A0ABS5HJ92_9BACT</name>
<reference evidence="9 10" key="1">
    <citation type="submission" date="2021-04" db="EMBL/GenBank/DDBJ databases">
        <title>Molecular and phenotypic characterization and identification of bacterial isolates recovered from the Anatolian ground squirrels (Spermophilus xanthoprymnus) and which have the potential to form a new species in the Campylobacter genus.</title>
        <authorList>
            <person name="Aydin F."/>
            <person name="Abay S."/>
            <person name="Kayman T."/>
            <person name="Karakaya E."/>
            <person name="Mustak H.K."/>
            <person name="Mustak I.B."/>
            <person name="Bilgin N."/>
            <person name="Duzler A."/>
            <person name="Sahin O."/>
            <person name="Guran O."/>
            <person name="Saticioglu I.B."/>
        </authorList>
    </citation>
    <scope>NUCLEOTIDE SEQUENCE [LARGE SCALE GENOMIC DNA]</scope>
    <source>
        <strain evidence="10">faydin-G24</strain>
    </source>
</reference>
<dbReference type="InterPro" id="IPR058031">
    <property type="entry name" value="AAA_lid_NorR"/>
</dbReference>
<feature type="domain" description="Sigma-54 factor interaction" evidence="7">
    <location>
        <begin position="173"/>
        <end position="402"/>
    </location>
</feature>
<evidence type="ECO:0000256" key="5">
    <source>
        <dbReference type="ARBA" id="ARBA00023163"/>
    </source>
</evidence>
<organism evidence="9 10">
    <name type="scientific">Campylobacter anatolicus</name>
    <dbReference type="NCBI Taxonomy" id="2829105"/>
    <lineage>
        <taxon>Bacteria</taxon>
        <taxon>Pseudomonadati</taxon>
        <taxon>Campylobacterota</taxon>
        <taxon>Epsilonproteobacteria</taxon>
        <taxon>Campylobacterales</taxon>
        <taxon>Campylobacteraceae</taxon>
        <taxon>Campylobacter</taxon>
    </lineage>
</organism>
<dbReference type="PROSITE" id="PS50110">
    <property type="entry name" value="RESPONSE_REGULATORY"/>
    <property type="match status" value="1"/>
</dbReference>
<evidence type="ECO:0000256" key="2">
    <source>
        <dbReference type="ARBA" id="ARBA00022840"/>
    </source>
</evidence>
<dbReference type="Pfam" id="PF00158">
    <property type="entry name" value="Sigma54_activat"/>
    <property type="match status" value="1"/>
</dbReference>
<dbReference type="InterPro" id="IPR025662">
    <property type="entry name" value="Sigma_54_int_dom_ATP-bd_1"/>
</dbReference>
<evidence type="ECO:0000259" key="7">
    <source>
        <dbReference type="PROSITE" id="PS50045"/>
    </source>
</evidence>
<evidence type="ECO:0000256" key="6">
    <source>
        <dbReference type="PROSITE-ProRule" id="PRU00169"/>
    </source>
</evidence>
<keyword evidence="5" id="KW-0804">Transcription</keyword>
<accession>A0ABS5HJ92</accession>
<dbReference type="SUPFAM" id="SSF52540">
    <property type="entry name" value="P-loop containing nucleoside triphosphate hydrolases"/>
    <property type="match status" value="1"/>
</dbReference>
<evidence type="ECO:0000256" key="3">
    <source>
        <dbReference type="ARBA" id="ARBA00023015"/>
    </source>
</evidence>
<dbReference type="InterPro" id="IPR027417">
    <property type="entry name" value="P-loop_NTPase"/>
</dbReference>
<dbReference type="PROSITE" id="PS50045">
    <property type="entry name" value="SIGMA54_INTERACT_4"/>
    <property type="match status" value="1"/>
</dbReference>
<dbReference type="SUPFAM" id="SSF52172">
    <property type="entry name" value="CheY-like"/>
    <property type="match status" value="1"/>
</dbReference>
<keyword evidence="1" id="KW-0547">Nucleotide-binding</keyword>
<keyword evidence="10" id="KW-1185">Reference proteome</keyword>
<evidence type="ECO:0000259" key="8">
    <source>
        <dbReference type="PROSITE" id="PS50110"/>
    </source>
</evidence>
<dbReference type="Proteomes" id="UP000682951">
    <property type="component" value="Unassembled WGS sequence"/>
</dbReference>
<dbReference type="Gene3D" id="3.40.50.300">
    <property type="entry name" value="P-loop containing nucleotide triphosphate hydrolases"/>
    <property type="match status" value="1"/>
</dbReference>
<dbReference type="PANTHER" id="PTHR32071">
    <property type="entry name" value="TRANSCRIPTIONAL REGULATORY PROTEIN"/>
    <property type="match status" value="1"/>
</dbReference>
<evidence type="ECO:0000313" key="9">
    <source>
        <dbReference type="EMBL" id="MBR8464339.1"/>
    </source>
</evidence>
<dbReference type="Pfam" id="PF00072">
    <property type="entry name" value="Response_reg"/>
    <property type="match status" value="1"/>
</dbReference>